<feature type="compositionally biased region" description="Polar residues" evidence="7">
    <location>
        <begin position="1906"/>
        <end position="1919"/>
    </location>
</feature>
<feature type="compositionally biased region" description="Basic and acidic residues" evidence="7">
    <location>
        <begin position="2130"/>
        <end position="2143"/>
    </location>
</feature>
<dbReference type="RefSeq" id="XP_001615978.1">
    <property type="nucleotide sequence ID" value="XM_001615928.1"/>
</dbReference>
<dbReference type="InterPro" id="IPR000719">
    <property type="entry name" value="Prot_kinase_dom"/>
</dbReference>
<dbReference type="Pfam" id="PF00069">
    <property type="entry name" value="Pkinase"/>
    <property type="match status" value="1"/>
</dbReference>
<feature type="region of interest" description="Disordered" evidence="7">
    <location>
        <begin position="1170"/>
        <end position="1484"/>
    </location>
</feature>
<dbReference type="OMA" id="DTQHIYM"/>
<feature type="compositionally biased region" description="Low complexity" evidence="7">
    <location>
        <begin position="1927"/>
        <end position="1947"/>
    </location>
</feature>
<feature type="compositionally biased region" description="Basic and acidic residues" evidence="7">
    <location>
        <begin position="1264"/>
        <end position="1286"/>
    </location>
</feature>
<feature type="compositionally biased region" description="Polar residues" evidence="7">
    <location>
        <begin position="1407"/>
        <end position="1421"/>
    </location>
</feature>
<protein>
    <submittedName>
        <fullName evidence="9">Serine/threonine protein kinase, putative</fullName>
    </submittedName>
</protein>
<dbReference type="Proteomes" id="UP000008333">
    <property type="component" value="Unassembled WGS sequence"/>
</dbReference>
<feature type="compositionally biased region" description="Basic and acidic residues" evidence="7">
    <location>
        <begin position="1887"/>
        <end position="1905"/>
    </location>
</feature>
<reference evidence="9 10" key="1">
    <citation type="journal article" date="2008" name="Nature">
        <title>Comparative genomics of the neglected human malaria parasite Plasmodium vivax.</title>
        <authorList>
            <person name="Carlton J.M."/>
            <person name="Adams J.H."/>
            <person name="Silva J.C."/>
            <person name="Bidwell S.L."/>
            <person name="Lorenzi H."/>
            <person name="Caler E."/>
            <person name="Crabtree J."/>
            <person name="Angiuoli S.V."/>
            <person name="Merino E.F."/>
            <person name="Amedeo P."/>
            <person name="Cheng Q."/>
            <person name="Coulson R.M."/>
            <person name="Crabb B.S."/>
            <person name="Del Portillo H.A."/>
            <person name="Essien K."/>
            <person name="Feldblyum T.V."/>
            <person name="Fernandez-Becerra C."/>
            <person name="Gilson P.R."/>
            <person name="Gueye A.H."/>
            <person name="Guo X."/>
            <person name="Kang'a S."/>
            <person name="Kooij T.W."/>
            <person name="Korsinczky M."/>
            <person name="Meyer E.V."/>
            <person name="Nene V."/>
            <person name="Paulsen I."/>
            <person name="White O."/>
            <person name="Ralph S.A."/>
            <person name="Ren Q."/>
            <person name="Sargeant T.J."/>
            <person name="Salzberg S.L."/>
            <person name="Stoeckert C.J."/>
            <person name="Sullivan S.A."/>
            <person name="Yamamoto M.M."/>
            <person name="Hoffman S.L."/>
            <person name="Wortman J.R."/>
            <person name="Gardner M.J."/>
            <person name="Galinski M.R."/>
            <person name="Barnwell J.W."/>
            <person name="Fraser-Liggett C.M."/>
        </authorList>
    </citation>
    <scope>NUCLEOTIDE SEQUENCE [LARGE SCALE GENOMIC DNA]</scope>
    <source>
        <strain evidence="9 10">Salvador I</strain>
    </source>
</reference>
<evidence type="ECO:0000256" key="5">
    <source>
        <dbReference type="ARBA" id="ARBA00022777"/>
    </source>
</evidence>
<feature type="compositionally biased region" description="Basic and acidic residues" evidence="7">
    <location>
        <begin position="2160"/>
        <end position="2175"/>
    </location>
</feature>
<dbReference type="PROSITE" id="PS50011">
    <property type="entry name" value="PROTEIN_KINASE_DOM"/>
    <property type="match status" value="1"/>
</dbReference>
<keyword evidence="6" id="KW-0067">ATP-binding</keyword>
<feature type="compositionally biased region" description="Basic and acidic residues" evidence="7">
    <location>
        <begin position="2286"/>
        <end position="2297"/>
    </location>
</feature>
<dbReference type="Gene3D" id="1.10.510.10">
    <property type="entry name" value="Transferase(Phosphotransferase) domain 1"/>
    <property type="match status" value="1"/>
</dbReference>
<feature type="compositionally biased region" description="Low complexity" evidence="7">
    <location>
        <begin position="953"/>
        <end position="966"/>
    </location>
</feature>
<gene>
    <name evidence="9" type="ORF">PVX_118425</name>
</gene>
<feature type="compositionally biased region" description="Basic and acidic residues" evidence="7">
    <location>
        <begin position="1447"/>
        <end position="1482"/>
    </location>
</feature>
<dbReference type="PROSITE" id="PS00108">
    <property type="entry name" value="PROTEIN_KINASE_ST"/>
    <property type="match status" value="1"/>
</dbReference>
<feature type="compositionally biased region" description="Basic and acidic residues" evidence="7">
    <location>
        <begin position="644"/>
        <end position="654"/>
    </location>
</feature>
<organism evidence="9 10">
    <name type="scientific">Plasmodium vivax (strain Salvador I)</name>
    <dbReference type="NCBI Taxonomy" id="126793"/>
    <lineage>
        <taxon>Eukaryota</taxon>
        <taxon>Sar</taxon>
        <taxon>Alveolata</taxon>
        <taxon>Apicomplexa</taxon>
        <taxon>Aconoidasida</taxon>
        <taxon>Haemosporida</taxon>
        <taxon>Plasmodiidae</taxon>
        <taxon>Plasmodium</taxon>
        <taxon>Plasmodium (Plasmodium)</taxon>
    </lineage>
</organism>
<keyword evidence="5 9" id="KW-0418">Kinase</keyword>
<feature type="compositionally biased region" description="Low complexity" evidence="7">
    <location>
        <begin position="1384"/>
        <end position="1397"/>
    </location>
</feature>
<feature type="compositionally biased region" description="Polar residues" evidence="7">
    <location>
        <begin position="1059"/>
        <end position="1083"/>
    </location>
</feature>
<accession>A5K3Z7</accession>
<dbReference type="FunFam" id="1.10.510.10:FF:000571">
    <property type="entry name" value="Maternal embryonic leucine zipper kinase"/>
    <property type="match status" value="1"/>
</dbReference>
<dbReference type="PANTHER" id="PTHR24346:SF82">
    <property type="entry name" value="KP78A-RELATED"/>
    <property type="match status" value="1"/>
</dbReference>
<dbReference type="GO" id="GO:0005524">
    <property type="term" value="F:ATP binding"/>
    <property type="evidence" value="ECO:0007669"/>
    <property type="project" value="UniProtKB-KW"/>
</dbReference>
<dbReference type="InterPro" id="IPR008271">
    <property type="entry name" value="Ser/Thr_kinase_AS"/>
</dbReference>
<feature type="compositionally biased region" description="Basic and acidic residues" evidence="7">
    <location>
        <begin position="1316"/>
        <end position="1326"/>
    </location>
</feature>
<feature type="compositionally biased region" description="Basic and acidic residues" evidence="7">
    <location>
        <begin position="2231"/>
        <end position="2252"/>
    </location>
</feature>
<evidence type="ECO:0000256" key="1">
    <source>
        <dbReference type="ARBA" id="ARBA00011245"/>
    </source>
</evidence>
<feature type="region of interest" description="Disordered" evidence="7">
    <location>
        <begin position="948"/>
        <end position="994"/>
    </location>
</feature>
<feature type="compositionally biased region" description="Polar residues" evidence="7">
    <location>
        <begin position="2348"/>
        <end position="2364"/>
    </location>
</feature>
<dbReference type="EMBL" id="AAKM01000004">
    <property type="protein sequence ID" value="EDL46251.1"/>
    <property type="molecule type" value="Genomic_DNA"/>
</dbReference>
<keyword evidence="2 9" id="KW-0723">Serine/threonine-protein kinase</keyword>
<keyword evidence="3" id="KW-0808">Transferase</keyword>
<feature type="compositionally biased region" description="Basic and acidic residues" evidence="7">
    <location>
        <begin position="2050"/>
        <end position="2071"/>
    </location>
</feature>
<dbReference type="GO" id="GO:0005737">
    <property type="term" value="C:cytoplasm"/>
    <property type="evidence" value="ECO:0007669"/>
    <property type="project" value="TreeGrafter"/>
</dbReference>
<dbReference type="InterPro" id="IPR011009">
    <property type="entry name" value="Kinase-like_dom_sf"/>
</dbReference>
<dbReference type="VEuPathDB" id="PlasmoDB:PVX_118425"/>
<feature type="compositionally biased region" description="Basic and acidic residues" evidence="7">
    <location>
        <begin position="970"/>
        <end position="994"/>
    </location>
</feature>
<evidence type="ECO:0000256" key="7">
    <source>
        <dbReference type="SAM" id="MobiDB-lite"/>
    </source>
</evidence>
<dbReference type="GO" id="GO:0035556">
    <property type="term" value="P:intracellular signal transduction"/>
    <property type="evidence" value="ECO:0007669"/>
    <property type="project" value="TreeGrafter"/>
</dbReference>
<evidence type="ECO:0000256" key="3">
    <source>
        <dbReference type="ARBA" id="ARBA00022679"/>
    </source>
</evidence>
<sequence length="2443" mass="273810">MALTDKWRSEWDRELRLLPQVEPIADHDLQITEDIFFIWQFLKMYHTSMPHVRKLIDFITIKKPESLIWGEHIDDYMFRGMDKGQKLFNLLVSDGKRIQPRYSKKKLSDTLLYFRLKNYIILEKINTGSVGQVHLALDKSTDTLVAAKAIDKSTVQGDEELFQKLKEEISISCRMNHPCVVKTTNVLETRDKIIQIMEYCDGGDLISYVRNKLHLEELSAQYFFRKIVQGLQYMHRNNVSHRDLKPENIFLCKRQLSQREKTLIRIGKLPSCSEYELKIGDFGACCVNEKNKLHHDVVGTLSYAAPEVLGCNTTCGYSSQKADVWSLGIILYAMLFGLLPFDNEGKNLKDAYNSVVKNKIVFPKHRINKISMNARHLLSGMLTINPANRLSLDEVVNHEWLADTGKAKLEVSHLHKKMDFPISSTVACPVGSGKNDMDFETFKNLFLVKRENGSAAANMCVPGVVASALPRGAQNGIHSGGKNVIHSGAQNVILNGGQNGLLNMVPHGIPCAAPFGAPYATPYASASPKGSDQPGASPRSGNEQGQACHLRGSNSFLGRSNPHHLRQNQNQNQYTSANHCQFYLYDEKGVLNTHVNHPNGGQPNGENPVYADARLAQKKNQGETLDRYALNQKGEEGGNPPMETSKKQTLDGNEKTKVCTQKGITNHRKNGQNDYYVERAYFKNYILDNTYVDGKNTNQNSVNYYDGKPPQLEHVEENKAKWMDQVNRNPHLCTEMKNTYDLYLNKNNICRNQSNNVLLLPCRENPIGKNNLYSNLYLFKGANDFNVTTMGRATLLRHYDQCKLTRSREYDTSWKFKYSSNVSDGRESTNTIASNCTNGAPSPNNTPAIAKVNVSPSDPSFYENANYSHHVQYKYYYYDDKGTYVGCLSNQTSGRTCPSSCVLLENQANKAVNKADNKTANSAANNAANHADYTQEWTCRRGVSEYVEAGTPSNNSSGNNGSGNNNVCSSDRKREDPFAKHREGGGHTKLASHEWGKDAAGALFAASKNGANVMGKQTGGESKGRNALPSGHGQPHVVQQVGRAAQVGGQMGEHATRGATGSNPTRDTLLTDGSITSKVSAPTNKEAEVQLRPTNDAEVQLNPTNDAEVQLNPTNSKKKDTCIILKREAIAPSGNKHSCLVKSQHATKIVSIGEPTCDEVYLAHMQTNELKGNPKESHQKENKSTTNLFIQKGRINECEKMNNTQQKGTSPRDYTDEQSEKWNLPSGEKDDRAGFLPSGGAPVQTYTSNLRKTKADNNTDEEVHEVGKRTERETEKDNQRETHKGDNNSPAKAVSLLPVKDESKNITSQEGSNTPGEEHTEGECKNTLEQSPSDGSETKTKKKKKKKKIISTNNPSKEIQRRESKSDPSGDDKQVNQGHKKKNTSNSGSSNNNRSCNAGQKRACGESYTNSGARSNHNGTDTAVVGARKSSTKNEGKKNKVDKRRGRANEHAIEKTDRPNLPKRDRHEEEKTEAAESRRYSSTDKTTYNHLEEATTLCKNEKGTKGRDNKMLNEQQIDGKNNFLLLKKLYYSNDRHLEVLPNSQNQHERKHYINLEKLFPHGKRKTNKTHLPPLSHYKKGNICFSKRVKKDTRKCGEENQNVVKKEADGCRRAHNPIGKNDVINFSHFGEWYYANGCGQDELTTKGKFTHKERVPICDKVAPYDEERVSDQEHVYFSSNKIDYIRCATRRGTNQDGHHTYSANYYYHTVSETNGGVSTPVSHEHVVSTDKSSPNCSEKRHTIWCPPKESQHYISKCEKGVNYTSDRFKANVRKCSLSHEPILFSKNGNGMLRKDSLANQKVPTDLTSKCPSQVKPTLSLVSYYNEKRGSYTGEKAFTSKGTEKPMQSGYNMNRIADRHCGKSGTYNRGDSASGRRIPNLESHTFHRPKIDHSIKVHETQGEEAARTESSPFSVANSGERSSPEEVASANGSTSNGSSSNGNSSNNRSGCRRNSQRITTQLEELSGVPASDATNDSHIGKDAIKRKGYTSLYDDVKKSYSIIQNVSYEDELTKEKVKNKNGERVITRWEAKEQIEENEERKQSGKPRLKRASPEEHSTPKRSSDKDEQDKSAKGAGKNATPLTLKKGPVWKNSPSNPQNGHEVESPTGINRELPSGGLDADKSQTHGSSASRKDTHLLAKDEGRNPLLDTQHIYMMNAALEKYKPQGEKEKRERNQKGSVPNRPIEGEDPPHELTSSKANEELAKNKKETTLKESTPDRGKQIASWNIPNAQKDHTIHSKEKHEDHLTHNRSYDLKSARSNLLSMSYDGDVKRDHTHGNLLVNPERIASHKDSKSSEKDETDKLLHYYNLDASPSNLDLLNNLMFYSSSHINPYRHYKNSYLSKKSSLTGGSNLTNSQQSGGSNRTEQRSDHQNGPPAVDHNLRNYLNLNKTSIQNFAKTKRNYIREQNYENKFATKMDDQREANSLYPKLRWMNIFSRNSSKY</sequence>
<feature type="compositionally biased region" description="Basic and acidic residues" evidence="7">
    <location>
        <begin position="2026"/>
        <end position="2041"/>
    </location>
</feature>
<feature type="region of interest" description="Disordered" evidence="7">
    <location>
        <begin position="2345"/>
        <end position="2380"/>
    </location>
</feature>
<dbReference type="GeneID" id="5475276"/>
<feature type="compositionally biased region" description="Polar residues" evidence="7">
    <location>
        <begin position="1305"/>
        <end position="1315"/>
    </location>
</feature>
<comment type="subunit">
    <text evidence="1">Monomer.</text>
</comment>
<keyword evidence="10" id="KW-1185">Reference proteome</keyword>
<feature type="compositionally biased region" description="Basic and acidic residues" evidence="7">
    <location>
        <begin position="2198"/>
        <end position="2220"/>
    </location>
</feature>
<dbReference type="InParanoid" id="A5K3Z7"/>
<feature type="compositionally biased region" description="Basic and acidic residues" evidence="7">
    <location>
        <begin position="1358"/>
        <end position="1374"/>
    </location>
</feature>
<dbReference type="SMART" id="SM00220">
    <property type="entry name" value="S_TKc"/>
    <property type="match status" value="1"/>
</dbReference>
<dbReference type="PANTHER" id="PTHR24346">
    <property type="entry name" value="MAP/MICROTUBULE AFFINITY-REGULATING KINASE"/>
    <property type="match status" value="1"/>
</dbReference>
<evidence type="ECO:0000313" key="10">
    <source>
        <dbReference type="Proteomes" id="UP000008333"/>
    </source>
</evidence>
<feature type="region of interest" description="Disordered" evidence="7">
    <location>
        <begin position="1855"/>
        <end position="1951"/>
    </location>
</feature>
<feature type="compositionally biased region" description="Basic residues" evidence="7">
    <location>
        <begin position="1340"/>
        <end position="1349"/>
    </location>
</feature>
<feature type="compositionally biased region" description="Basic and acidic residues" evidence="7">
    <location>
        <begin position="1172"/>
        <end position="1183"/>
    </location>
</feature>
<evidence type="ECO:0000313" key="9">
    <source>
        <dbReference type="EMBL" id="EDL46251.1"/>
    </source>
</evidence>
<dbReference type="SUPFAM" id="SSF56112">
    <property type="entry name" value="Protein kinase-like (PK-like)"/>
    <property type="match status" value="1"/>
</dbReference>
<keyword evidence="4" id="KW-0547">Nucleotide-binding</keyword>
<dbReference type="PhylomeDB" id="A5K3Z7"/>
<evidence type="ECO:0000256" key="4">
    <source>
        <dbReference type="ARBA" id="ARBA00022741"/>
    </source>
</evidence>
<dbReference type="STRING" id="126793.A5K3Z7"/>
<name>A5K3Z7_PLAVS</name>
<feature type="region of interest" description="Disordered" evidence="7">
    <location>
        <begin position="2274"/>
        <end position="2297"/>
    </location>
</feature>
<feature type="region of interest" description="Disordered" evidence="7">
    <location>
        <begin position="630"/>
        <end position="654"/>
    </location>
</feature>
<evidence type="ECO:0000259" key="8">
    <source>
        <dbReference type="PROSITE" id="PS50011"/>
    </source>
</evidence>
<dbReference type="KEGG" id="pvx:PVX_118425"/>
<proteinExistence type="predicted"/>
<dbReference type="CDD" id="cd14003">
    <property type="entry name" value="STKc_AMPK-like"/>
    <property type="match status" value="1"/>
</dbReference>
<evidence type="ECO:0000256" key="6">
    <source>
        <dbReference type="ARBA" id="ARBA00022840"/>
    </source>
</evidence>
<feature type="region of interest" description="Disordered" evidence="7">
    <location>
        <begin position="1012"/>
        <end position="1089"/>
    </location>
</feature>
<feature type="region of interest" description="Disordered" evidence="7">
    <location>
        <begin position="2026"/>
        <end position="2252"/>
    </location>
</feature>
<dbReference type="GO" id="GO:0004674">
    <property type="term" value="F:protein serine/threonine kinase activity"/>
    <property type="evidence" value="ECO:0007669"/>
    <property type="project" value="UniProtKB-KW"/>
</dbReference>
<dbReference type="SMR" id="A5K3Z7"/>
<evidence type="ECO:0000256" key="2">
    <source>
        <dbReference type="ARBA" id="ARBA00022527"/>
    </source>
</evidence>
<feature type="compositionally biased region" description="Low complexity" evidence="7">
    <location>
        <begin position="1037"/>
        <end position="1048"/>
    </location>
</feature>
<feature type="region of interest" description="Disordered" evidence="7">
    <location>
        <begin position="523"/>
        <end position="566"/>
    </location>
</feature>
<comment type="caution">
    <text evidence="9">The sequence shown here is derived from an EMBL/GenBank/DDBJ whole genome shotgun (WGS) entry which is preliminary data.</text>
</comment>
<feature type="domain" description="Protein kinase" evidence="8">
    <location>
        <begin position="119"/>
        <end position="401"/>
    </location>
</feature>